<dbReference type="PROSITE" id="PS50950">
    <property type="entry name" value="ZF_THAP"/>
    <property type="match status" value="1"/>
</dbReference>
<keyword evidence="9" id="KW-0804">Transcription</keyword>
<evidence type="ECO:0000256" key="5">
    <source>
        <dbReference type="ARBA" id="ARBA00022833"/>
    </source>
</evidence>
<comment type="subcellular location">
    <subcellularLocation>
        <location evidence="1">Nucleus</location>
        <location evidence="1">Nucleoplasm</location>
    </subcellularLocation>
</comment>
<keyword evidence="10" id="KW-0539">Nucleus</keyword>
<evidence type="ECO:0000256" key="4">
    <source>
        <dbReference type="ARBA" id="ARBA00022771"/>
    </source>
</evidence>
<evidence type="ECO:0000256" key="6">
    <source>
        <dbReference type="ARBA" id="ARBA00023015"/>
    </source>
</evidence>
<dbReference type="RefSeq" id="XP_030751773.1">
    <property type="nucleotide sequence ID" value="XM_030895913.1"/>
</dbReference>
<feature type="domain" description="THAP-type" evidence="13">
    <location>
        <begin position="1"/>
        <end position="83"/>
    </location>
</feature>
<evidence type="ECO:0000256" key="10">
    <source>
        <dbReference type="ARBA" id="ARBA00023242"/>
    </source>
</evidence>
<keyword evidence="6" id="KW-0805">Transcription regulation</keyword>
<dbReference type="OrthoDB" id="6780681at2759"/>
<dbReference type="KEGG" id="soy:115879217"/>
<reference evidence="15" key="1">
    <citation type="submission" date="2025-08" db="UniProtKB">
        <authorList>
            <consortium name="RefSeq"/>
        </authorList>
    </citation>
    <scope>IDENTIFICATION</scope>
    <source>
        <tissue evidence="15">Gonads</tissue>
    </source>
</reference>
<evidence type="ECO:0000256" key="9">
    <source>
        <dbReference type="ARBA" id="ARBA00023163"/>
    </source>
</evidence>
<gene>
    <name evidence="15" type="primary">LOC115879217</name>
</gene>
<evidence type="ECO:0000313" key="14">
    <source>
        <dbReference type="Proteomes" id="UP000504635"/>
    </source>
</evidence>
<dbReference type="Gene3D" id="6.20.210.20">
    <property type="entry name" value="THAP domain"/>
    <property type="match status" value="1"/>
</dbReference>
<evidence type="ECO:0000256" key="8">
    <source>
        <dbReference type="ARBA" id="ARBA00023125"/>
    </source>
</evidence>
<dbReference type="PANTHER" id="PTHR46600:SF1">
    <property type="entry name" value="THAP DOMAIN-CONTAINING PROTEIN 1"/>
    <property type="match status" value="1"/>
</dbReference>
<keyword evidence="7" id="KW-0175">Coiled coil</keyword>
<keyword evidence="5" id="KW-0862">Zinc</keyword>
<dbReference type="Pfam" id="PF05485">
    <property type="entry name" value="THAP"/>
    <property type="match status" value="1"/>
</dbReference>
<proteinExistence type="inferred from homology"/>
<dbReference type="GeneID" id="115879217"/>
<dbReference type="Proteomes" id="UP000504635">
    <property type="component" value="Unplaced"/>
</dbReference>
<organism evidence="14 15">
    <name type="scientific">Sitophilus oryzae</name>
    <name type="common">Rice weevil</name>
    <name type="synonym">Curculio oryzae</name>
    <dbReference type="NCBI Taxonomy" id="7048"/>
    <lineage>
        <taxon>Eukaryota</taxon>
        <taxon>Metazoa</taxon>
        <taxon>Ecdysozoa</taxon>
        <taxon>Arthropoda</taxon>
        <taxon>Hexapoda</taxon>
        <taxon>Insecta</taxon>
        <taxon>Pterygota</taxon>
        <taxon>Neoptera</taxon>
        <taxon>Endopterygota</taxon>
        <taxon>Coleoptera</taxon>
        <taxon>Polyphaga</taxon>
        <taxon>Cucujiformia</taxon>
        <taxon>Curculionidae</taxon>
        <taxon>Dryophthorinae</taxon>
        <taxon>Sitophilus</taxon>
    </lineage>
</organism>
<dbReference type="InParanoid" id="A0A6J2XJU8"/>
<dbReference type="InterPro" id="IPR038441">
    <property type="entry name" value="THAP_Znf_sf"/>
</dbReference>
<dbReference type="GO" id="GO:0008270">
    <property type="term" value="F:zinc ion binding"/>
    <property type="evidence" value="ECO:0007669"/>
    <property type="project" value="UniProtKB-KW"/>
</dbReference>
<dbReference type="SUPFAM" id="SSF57716">
    <property type="entry name" value="Glucocorticoid receptor-like (DNA-binding domain)"/>
    <property type="match status" value="1"/>
</dbReference>
<evidence type="ECO:0000256" key="2">
    <source>
        <dbReference type="ARBA" id="ARBA00006177"/>
    </source>
</evidence>
<evidence type="ECO:0000259" key="13">
    <source>
        <dbReference type="PROSITE" id="PS50950"/>
    </source>
</evidence>
<accession>A0A6J2XJU8</accession>
<dbReference type="AlphaFoldDB" id="A0A6J2XJU8"/>
<keyword evidence="3" id="KW-0479">Metal-binding</keyword>
<evidence type="ECO:0000256" key="3">
    <source>
        <dbReference type="ARBA" id="ARBA00022723"/>
    </source>
</evidence>
<evidence type="ECO:0000256" key="7">
    <source>
        <dbReference type="ARBA" id="ARBA00023054"/>
    </source>
</evidence>
<evidence type="ECO:0000313" key="15">
    <source>
        <dbReference type="RefSeq" id="XP_030751773.1"/>
    </source>
</evidence>
<dbReference type="GO" id="GO:0043565">
    <property type="term" value="F:sequence-specific DNA binding"/>
    <property type="evidence" value="ECO:0007669"/>
    <property type="project" value="InterPro"/>
</dbReference>
<evidence type="ECO:0000256" key="12">
    <source>
        <dbReference type="PROSITE-ProRule" id="PRU00309"/>
    </source>
</evidence>
<evidence type="ECO:0000256" key="1">
    <source>
        <dbReference type="ARBA" id="ARBA00004642"/>
    </source>
</evidence>
<dbReference type="InterPro" id="IPR006612">
    <property type="entry name" value="THAP_Znf"/>
</dbReference>
<dbReference type="InterPro" id="IPR026516">
    <property type="entry name" value="THAP1/10"/>
</dbReference>
<keyword evidence="8 12" id="KW-0238">DNA-binding</keyword>
<keyword evidence="14" id="KW-1185">Reference proteome</keyword>
<dbReference type="GO" id="GO:0005654">
    <property type="term" value="C:nucleoplasm"/>
    <property type="evidence" value="ECO:0007669"/>
    <property type="project" value="UniProtKB-SubCell"/>
</dbReference>
<protein>
    <submittedName>
        <fullName evidence="15">Uncharacterized protein LOC115879217</fullName>
    </submittedName>
</protein>
<comment type="similarity">
    <text evidence="2">Belongs to the THAP1 family.</text>
</comment>
<evidence type="ECO:0000256" key="11">
    <source>
        <dbReference type="ARBA" id="ARBA00023306"/>
    </source>
</evidence>
<dbReference type="PANTHER" id="PTHR46600">
    <property type="entry name" value="THAP DOMAIN-CONTAINING"/>
    <property type="match status" value="1"/>
</dbReference>
<keyword evidence="11" id="KW-0131">Cell cycle</keyword>
<name>A0A6J2XJU8_SITOR</name>
<keyword evidence="4 12" id="KW-0863">Zinc-finger</keyword>
<sequence>MVFCCGVPGCRNTSKDVKTHCLPKDSEIRRIWCQALNRIDLINVSDRKRHNFRICDIHFSEDSKFAMVRNRTNLKFTAVPTLYLEGVPSQIEKLDTISNNVEVVEEVAPPLETSLSNLTSTSRTSPKLTVISPVTSSQSDTFKCTPKRVLININRQDCNEPIDFEKMRDATMADIVNFSKSLSKEKFITFLAGILKLKSSIMETMKYEGKSKKRKIENLHIPK</sequence>
<dbReference type="SMART" id="SM00692">
    <property type="entry name" value="DM3"/>
    <property type="match status" value="1"/>
</dbReference>
<dbReference type="SMART" id="SM00980">
    <property type="entry name" value="THAP"/>
    <property type="match status" value="1"/>
</dbReference>